<protein>
    <submittedName>
        <fullName evidence="7">HlyD family efflux transporter periplasmic adaptor subunit</fullName>
    </submittedName>
    <submittedName>
        <fullName evidence="6">Leukotoxin export protein LtxD</fullName>
    </submittedName>
</protein>
<evidence type="ECO:0000256" key="2">
    <source>
        <dbReference type="ARBA" id="ARBA00022692"/>
    </source>
</evidence>
<reference evidence="8 11" key="2">
    <citation type="submission" date="2019-03" db="EMBL/GenBank/DDBJ databases">
        <title>Diversity of the mouse oral microbiome.</title>
        <authorList>
            <person name="Joseph S."/>
            <person name="Aduse-Opoku J."/>
            <person name="Curtis M."/>
            <person name="Wade W."/>
            <person name="Hashim A."/>
        </authorList>
    </citation>
    <scope>NUCLEOTIDE SEQUENCE [LARGE SCALE GENOMIC DNA]</scope>
    <source>
        <strain evidence="8 11">P2318</strain>
    </source>
</reference>
<dbReference type="PANTHER" id="PTHR30386">
    <property type="entry name" value="MEMBRANE FUSION SUBUNIT OF EMRAB-TOLC MULTIDRUG EFFLUX PUMP"/>
    <property type="match status" value="1"/>
</dbReference>
<evidence type="ECO:0000256" key="1">
    <source>
        <dbReference type="ARBA" id="ARBA00004167"/>
    </source>
</evidence>
<dbReference type="Proteomes" id="UP000305751">
    <property type="component" value="Unassembled WGS sequence"/>
</dbReference>
<keyword evidence="2 5" id="KW-0812">Transmembrane</keyword>
<evidence type="ECO:0000313" key="11">
    <source>
        <dbReference type="Proteomes" id="UP000298073"/>
    </source>
</evidence>
<proteinExistence type="predicted"/>
<dbReference type="STRING" id="1235814.GCA_000613385_04907"/>
<comment type="subcellular location">
    <subcellularLocation>
        <location evidence="1">Membrane</location>
        <topology evidence="1">Single-pass membrane protein</topology>
    </subcellularLocation>
</comment>
<feature type="transmembrane region" description="Helical" evidence="5">
    <location>
        <begin position="31"/>
        <end position="50"/>
    </location>
</feature>
<evidence type="ECO:0000256" key="3">
    <source>
        <dbReference type="ARBA" id="ARBA00022989"/>
    </source>
</evidence>
<dbReference type="Proteomes" id="UP000267159">
    <property type="component" value="Unassembled WGS sequence"/>
</dbReference>
<dbReference type="Proteomes" id="UP000491181">
    <property type="component" value="Unassembled WGS sequence"/>
</dbReference>
<evidence type="ECO:0000313" key="12">
    <source>
        <dbReference type="Proteomes" id="UP000305751"/>
    </source>
</evidence>
<dbReference type="EMBL" id="SPPV01000007">
    <property type="protein sequence ID" value="TFU51446.1"/>
    <property type="molecule type" value="Genomic_DNA"/>
</dbReference>
<evidence type="ECO:0000313" key="6">
    <source>
        <dbReference type="EMBL" id="GFH86233.1"/>
    </source>
</evidence>
<evidence type="ECO:0000313" key="13">
    <source>
        <dbReference type="Proteomes" id="UP000491181"/>
    </source>
</evidence>
<reference evidence="9 12" key="3">
    <citation type="submission" date="2019-04" db="EMBL/GenBank/DDBJ databases">
        <title>Microbes associate with the intestines of laboratory mice.</title>
        <authorList>
            <person name="Navarre W."/>
            <person name="Wong E."/>
            <person name="Huang K."/>
            <person name="Tropini C."/>
            <person name="Ng K."/>
            <person name="Yu B."/>
        </authorList>
    </citation>
    <scope>NUCLEOTIDE SEQUENCE [LARGE SCALE GENOMIC DNA]</scope>
    <source>
        <strain evidence="9 12">NM70_E10</strain>
    </source>
</reference>
<evidence type="ECO:0000313" key="7">
    <source>
        <dbReference type="EMBL" id="RLT81058.1"/>
    </source>
</evidence>
<keyword evidence="12" id="KW-1185">Reference proteome</keyword>
<evidence type="ECO:0000313" key="9">
    <source>
        <dbReference type="EMBL" id="TGY08721.1"/>
    </source>
</evidence>
<dbReference type="EMBL" id="BLLS01000033">
    <property type="protein sequence ID" value="GFH86233.1"/>
    <property type="molecule type" value="Genomic_DNA"/>
</dbReference>
<dbReference type="PANTHER" id="PTHR30386:SF26">
    <property type="entry name" value="TRANSPORT PROTEIN COMB"/>
    <property type="match status" value="1"/>
</dbReference>
<sequence length="432" mass="49040">MERNENNIELRTSEIDAILGKSPNWIMRTGIGVICASVLILLVGSAFFYYPETISCSINITTNLPPSHLINKGGGLIEKMYVEKDDIVKRNQILAVIKNSANVDDVLWLKLVMDSISTEQYKKVIDIFEKKKNLELGDLTNSFSVLQKAIESYDIFCRLKTYEKKQQALLKEIQHTASYEQSLIKKYELENANCDIAAQAFKRDSTLFVGNAATMIEYEQAKSLLIQKKVSLMTNIAEIENIRIQKSQLSHALIENTDQSIEKENLLIKDMETAFKNMRTELNQWIQNFAIVAPYEGKASFSKYWSIGQYVTPGEEVMTIIPVENQLVGKLLLPTAKSGKVKIGQKVSIKLDSYPYMEFGLVQGIVQAISLMPYEKNYLVDVSLPHGLRTNYGKTLQFSQEMPGTADIITEEMTLFDRIYNPIRSILVNIKK</sequence>
<name>A0A3L7Z477_9BACE</name>
<dbReference type="AlphaFoldDB" id="A0A3L7Z477"/>
<dbReference type="GeneID" id="93045679"/>
<comment type="caution">
    <text evidence="7">The sequence shown here is derived from an EMBL/GenBank/DDBJ whole genome shotgun (WGS) entry which is preliminary data.</text>
</comment>
<organism evidence="7 10">
    <name type="scientific">Bacteroides acidifaciens</name>
    <dbReference type="NCBI Taxonomy" id="85831"/>
    <lineage>
        <taxon>Bacteria</taxon>
        <taxon>Pseudomonadati</taxon>
        <taxon>Bacteroidota</taxon>
        <taxon>Bacteroidia</taxon>
        <taxon>Bacteroidales</taxon>
        <taxon>Bacteroidaceae</taxon>
        <taxon>Bacteroides</taxon>
    </lineage>
</organism>
<reference evidence="7 10" key="1">
    <citation type="submission" date="2018-09" db="EMBL/GenBank/DDBJ databases">
        <title>Murine metabolic-syndrome-specific gut microbial biobank.</title>
        <authorList>
            <person name="Liu C."/>
        </authorList>
    </citation>
    <scope>NUCLEOTIDE SEQUENCE [LARGE SCALE GENOMIC DNA]</scope>
    <source>
        <strain evidence="7 10">0.1X-D8-26</strain>
    </source>
</reference>
<evidence type="ECO:0000313" key="8">
    <source>
        <dbReference type="EMBL" id="TFU51446.1"/>
    </source>
</evidence>
<dbReference type="OrthoDB" id="7057889at2"/>
<dbReference type="GO" id="GO:0016020">
    <property type="term" value="C:membrane"/>
    <property type="evidence" value="ECO:0007669"/>
    <property type="project" value="UniProtKB-SubCell"/>
</dbReference>
<keyword evidence="4 5" id="KW-0472">Membrane</keyword>
<evidence type="ECO:0000313" key="10">
    <source>
        <dbReference type="Proteomes" id="UP000267159"/>
    </source>
</evidence>
<dbReference type="RefSeq" id="WP_121765626.1">
    <property type="nucleotide sequence ID" value="NZ_BLLS01000033.1"/>
</dbReference>
<accession>A0A3L7Z477</accession>
<reference evidence="6 13" key="4">
    <citation type="journal article" date="2020" name="Microbiome">
        <title>Single-cell genomics of uncultured bacteria reveals dietary fiber responders in the mouse gut microbiota.</title>
        <authorList>
            <person name="Chijiiwa R."/>
            <person name="Hosokawa M."/>
            <person name="Kogawa M."/>
            <person name="Nishikawa Y."/>
            <person name="Ide K."/>
            <person name="Sakanashi C."/>
            <person name="Takahashi K."/>
            <person name="Takeyama H."/>
        </authorList>
    </citation>
    <scope>NUCLEOTIDE SEQUENCE [LARGE SCALE GENOMIC DNA]</scope>
    <source>
        <strain evidence="6">IMSAGC_001</strain>
    </source>
</reference>
<dbReference type="EMBL" id="SRZA01000001">
    <property type="protein sequence ID" value="TGY08721.1"/>
    <property type="molecule type" value="Genomic_DNA"/>
</dbReference>
<dbReference type="EMBL" id="RAZM01000010">
    <property type="protein sequence ID" value="RLT81058.1"/>
    <property type="molecule type" value="Genomic_DNA"/>
</dbReference>
<dbReference type="InterPro" id="IPR050739">
    <property type="entry name" value="MFP"/>
</dbReference>
<dbReference type="Proteomes" id="UP000298073">
    <property type="component" value="Unassembled WGS sequence"/>
</dbReference>
<keyword evidence="3 5" id="KW-1133">Transmembrane helix</keyword>
<evidence type="ECO:0000256" key="5">
    <source>
        <dbReference type="SAM" id="Phobius"/>
    </source>
</evidence>
<dbReference type="Gene3D" id="2.40.30.170">
    <property type="match status" value="1"/>
</dbReference>
<evidence type="ECO:0000256" key="4">
    <source>
        <dbReference type="ARBA" id="ARBA00023136"/>
    </source>
</evidence>
<gene>
    <name evidence="6" type="primary">ltxD_2</name>
    <name evidence="7" type="ORF">D7Y07_05140</name>
    <name evidence="8" type="ORF">E4T97_05180</name>
    <name evidence="9" type="ORF">E5356_00370</name>
    <name evidence="6" type="ORF">IMSAGC001_01640</name>
</gene>
<dbReference type="PRINTS" id="PR01490">
    <property type="entry name" value="RTXTOXIND"/>
</dbReference>